<comment type="caution">
    <text evidence="10">The sequence shown here is derived from an EMBL/GenBank/DDBJ whole genome shotgun (WGS) entry which is preliminary data.</text>
</comment>
<comment type="similarity">
    <text evidence="2">Belongs to the peptidase S54 family.</text>
</comment>
<dbReference type="InterPro" id="IPR022764">
    <property type="entry name" value="Peptidase_S54_rhomboid_dom"/>
</dbReference>
<evidence type="ECO:0000313" key="11">
    <source>
        <dbReference type="Proteomes" id="UP000663866"/>
    </source>
</evidence>
<dbReference type="EMBL" id="CAJOBG010000045">
    <property type="protein sequence ID" value="CAF3744667.1"/>
    <property type="molecule type" value="Genomic_DNA"/>
</dbReference>
<dbReference type="Proteomes" id="UP000663866">
    <property type="component" value="Unassembled WGS sequence"/>
</dbReference>
<organism evidence="10 11">
    <name type="scientific">Rotaria magnacalcarata</name>
    <dbReference type="NCBI Taxonomy" id="392030"/>
    <lineage>
        <taxon>Eukaryota</taxon>
        <taxon>Metazoa</taxon>
        <taxon>Spiralia</taxon>
        <taxon>Gnathifera</taxon>
        <taxon>Rotifera</taxon>
        <taxon>Eurotatoria</taxon>
        <taxon>Bdelloidea</taxon>
        <taxon>Philodinida</taxon>
        <taxon>Philodinidae</taxon>
        <taxon>Rotaria</taxon>
    </lineage>
</organism>
<evidence type="ECO:0000313" key="10">
    <source>
        <dbReference type="EMBL" id="CAF3744667.1"/>
    </source>
</evidence>
<gene>
    <name evidence="10" type="ORF">OVN521_LOCUS778</name>
</gene>
<feature type="domain" description="Peptidase S54 rhomboid" evidence="9">
    <location>
        <begin position="566"/>
        <end position="702"/>
    </location>
</feature>
<protein>
    <recommendedName>
        <fullName evidence="9">Peptidase S54 rhomboid domain-containing protein</fullName>
    </recommendedName>
</protein>
<evidence type="ECO:0000256" key="5">
    <source>
        <dbReference type="ARBA" id="ARBA00022989"/>
    </source>
</evidence>
<evidence type="ECO:0000259" key="9">
    <source>
        <dbReference type="Pfam" id="PF01694"/>
    </source>
</evidence>
<feature type="transmembrane region" description="Helical" evidence="8">
    <location>
        <begin position="688"/>
        <end position="707"/>
    </location>
</feature>
<feature type="transmembrane region" description="Helical" evidence="8">
    <location>
        <begin position="663"/>
        <end position="682"/>
    </location>
</feature>
<dbReference type="AlphaFoldDB" id="A0A818XV25"/>
<dbReference type="PANTHER" id="PTHR45965:SF3">
    <property type="entry name" value="INACTIVE RHOMBOID PROTEIN 1"/>
    <property type="match status" value="1"/>
</dbReference>
<dbReference type="GO" id="GO:0042058">
    <property type="term" value="P:regulation of epidermal growth factor receptor signaling pathway"/>
    <property type="evidence" value="ECO:0007669"/>
    <property type="project" value="TreeGrafter"/>
</dbReference>
<feature type="transmembrane region" description="Helical" evidence="8">
    <location>
        <begin position="571"/>
        <end position="592"/>
    </location>
</feature>
<sequence>MADNDDEQQQQQQNELTTSTMRFKNRLKSQVLLPSTVLILRQLPGGNVTVIPIRKRRTASEQINQHDRVMQLNMSPALATAAAPTLHKDNWQQRRYNFLSKCSMFGGELKDDVVDQIGVNEQDTDIEQRTMVPTQQILIPGSMDSEALSAKRVSILGMAVSGVRNLLALDEISHTKPIRASESLHEEQDEDEQTDEAGICLKNITSINKSNQQDLTRTEPIGVNKYDHVDSYLGTQKTRPENDSIPNPTIVTSRINTSSSQRQLQNKNGLLHVFLSHFSHSNHQSLKQQQKKLAEIHESYRSHRPYFTYWVTFVQIIVCVISLIVYGNAPLSSTQSKNASIFKQQKFDLAMNPWFGPYPADLIRLGAKYTPCIRTHDEVKIRYEKQARLEAMSGCCIDSTTDHCMQTLSQQCLSRAGLTWHRTSIISKNLKDENNIIYPAVCGLTPETCTKRLIGNRAREDDSSWSSTSVDSNIFKWSSNAVKWPICLEQDYSRIVNNMSLYPHIQCKNIARPCCTGILGDCILTSRDDCHRRRGTYHPRAHLCSQIDCIQNVCGMLEFFVARLPDQVYRFWTAIFIHAGIIHLLITIIFQYTIMRPLEKLAGCIRVMIIYIVSGFVGSLASALFLRDSVQVGPGGGQFAILACYLSELFLGWRSLKRPWAGFFKIIICLLLLFTVGLLPLVDNYSQCFGFLTGFMLNMTVFPDVSYKKNVRRLVVITAALATTIALFIVLITLFYTLPVECPSCELLNCSFGSSCRNYTYNSV</sequence>
<keyword evidence="5 8" id="KW-1133">Transmembrane helix</keyword>
<evidence type="ECO:0000256" key="3">
    <source>
        <dbReference type="ARBA" id="ARBA00022692"/>
    </source>
</evidence>
<evidence type="ECO:0000256" key="6">
    <source>
        <dbReference type="ARBA" id="ARBA00023136"/>
    </source>
</evidence>
<feature type="transmembrane region" description="Helical" evidence="8">
    <location>
        <begin position="714"/>
        <end position="738"/>
    </location>
</feature>
<dbReference type="InterPro" id="IPR051512">
    <property type="entry name" value="Inactive_Rhomboid"/>
</dbReference>
<dbReference type="SUPFAM" id="SSF144091">
    <property type="entry name" value="Rhomboid-like"/>
    <property type="match status" value="1"/>
</dbReference>
<evidence type="ECO:0000256" key="4">
    <source>
        <dbReference type="ARBA" id="ARBA00022824"/>
    </source>
</evidence>
<accession>A0A818XV25</accession>
<evidence type="ECO:0000256" key="1">
    <source>
        <dbReference type="ARBA" id="ARBA00004477"/>
    </source>
</evidence>
<dbReference type="GO" id="GO:0050708">
    <property type="term" value="P:regulation of protein secretion"/>
    <property type="evidence" value="ECO:0007669"/>
    <property type="project" value="TreeGrafter"/>
</dbReference>
<feature type="transmembrane region" description="Helical" evidence="8">
    <location>
        <begin position="604"/>
        <end position="626"/>
    </location>
</feature>
<dbReference type="InterPro" id="IPR035952">
    <property type="entry name" value="Rhomboid-like_sf"/>
</dbReference>
<keyword evidence="3 8" id="KW-0812">Transmembrane</keyword>
<feature type="transmembrane region" description="Helical" evidence="8">
    <location>
        <begin position="632"/>
        <end position="651"/>
    </location>
</feature>
<proteinExistence type="inferred from homology"/>
<keyword evidence="11" id="KW-1185">Reference proteome</keyword>
<dbReference type="Gene3D" id="1.20.1540.10">
    <property type="entry name" value="Rhomboid-like"/>
    <property type="match status" value="1"/>
</dbReference>
<evidence type="ECO:0000256" key="8">
    <source>
        <dbReference type="SAM" id="Phobius"/>
    </source>
</evidence>
<evidence type="ECO:0000256" key="7">
    <source>
        <dbReference type="SAM" id="MobiDB-lite"/>
    </source>
</evidence>
<evidence type="ECO:0000256" key="2">
    <source>
        <dbReference type="ARBA" id="ARBA00009045"/>
    </source>
</evidence>
<reference evidence="10" key="1">
    <citation type="submission" date="2021-02" db="EMBL/GenBank/DDBJ databases">
        <authorList>
            <person name="Nowell W R."/>
        </authorList>
    </citation>
    <scope>NUCLEOTIDE SEQUENCE</scope>
</reference>
<keyword evidence="4" id="KW-0256">Endoplasmic reticulum</keyword>
<feature type="region of interest" description="Disordered" evidence="7">
    <location>
        <begin position="1"/>
        <end position="21"/>
    </location>
</feature>
<dbReference type="Pfam" id="PF01694">
    <property type="entry name" value="Rhomboid"/>
    <property type="match status" value="1"/>
</dbReference>
<dbReference type="PANTHER" id="PTHR45965">
    <property type="entry name" value="INACTIVE RHOMBOID PROTEIN"/>
    <property type="match status" value="1"/>
</dbReference>
<dbReference type="GO" id="GO:0004252">
    <property type="term" value="F:serine-type endopeptidase activity"/>
    <property type="evidence" value="ECO:0007669"/>
    <property type="project" value="InterPro"/>
</dbReference>
<dbReference type="GO" id="GO:0005789">
    <property type="term" value="C:endoplasmic reticulum membrane"/>
    <property type="evidence" value="ECO:0007669"/>
    <property type="project" value="UniProtKB-SubCell"/>
</dbReference>
<feature type="transmembrane region" description="Helical" evidence="8">
    <location>
        <begin position="306"/>
        <end position="327"/>
    </location>
</feature>
<comment type="subcellular location">
    <subcellularLocation>
        <location evidence="1">Endoplasmic reticulum membrane</location>
        <topology evidence="1">Multi-pass membrane protein</topology>
    </subcellularLocation>
</comment>
<name>A0A818XV25_9BILA</name>
<keyword evidence="6 8" id="KW-0472">Membrane</keyword>